<evidence type="ECO:0000256" key="4">
    <source>
        <dbReference type="ARBA" id="ARBA00022679"/>
    </source>
</evidence>
<feature type="active site" evidence="12">
    <location>
        <position position="219"/>
    </location>
</feature>
<evidence type="ECO:0000256" key="11">
    <source>
        <dbReference type="ARBA" id="ARBA00023264"/>
    </source>
</evidence>
<dbReference type="InterPro" id="IPR001736">
    <property type="entry name" value="PLipase_D/transphosphatidylase"/>
</dbReference>
<comment type="subcellular location">
    <subcellularLocation>
        <location evidence="1 12">Cell membrane</location>
        <topology evidence="1 12">Multi-pass membrane protein</topology>
    </subcellularLocation>
</comment>
<dbReference type="InterPro" id="IPR030874">
    <property type="entry name" value="Cardiolipin_synth_Firmi"/>
</dbReference>
<keyword evidence="5 12" id="KW-0812">Transmembrane</keyword>
<sequence>MTAWTGWLIALLAAYFLQFVVIFIFEHRRQANMTAWLFLSFVVPFIGFAAYYMIGRRRAQLVQASAANDQKERLAYAEERSFIVETSEWEESALARESRLQQALARLAPFPVTGRNRTRVLTNGEETYHTMLEAMKDAKHHIHLDYYTIRNDGVGRRFLDVLTKKARRGVEVRMIYDGIGSLALDEAYLNALREAGAECRCFAPPKAAFLERRINFRNHRKIALIDGKVGFVGGINIGDEYIGLDPKLGFWRDTHLRVEGDAVHYLQAMFLHDWQMVGGSGIPNPEAYMHEHSIDDKERVMIVPGRPGSNDRDIVEAFVTAMAAARKRIYATTPYFIPDPVIAASLRIAARSGIDVKLIIPGVSDSKLVLYATLSYVRDMLEAGVRVYRYRKGFIHAKVMIIDDIFASVGTANLDMRSLYSNYELLALLFDEKPIRRLERDFMEDLSVSEEIDLHAFTSRPGKQKAKEAVMHILSPML</sequence>
<dbReference type="EC" id="2.7.8.-" evidence="12 13"/>
<dbReference type="InterPro" id="IPR027379">
    <property type="entry name" value="CLS_N"/>
</dbReference>
<reference evidence="15 16" key="1">
    <citation type="submission" date="2018-09" db="EMBL/GenBank/DDBJ databases">
        <title>Paenibacillus aracenensis nov. sp. isolated from a cave in southern Spain.</title>
        <authorList>
            <person name="Jurado V."/>
            <person name="Gutierrez-Patricio S."/>
            <person name="Gonzalez-Pimentel J.L."/>
            <person name="Miller A.Z."/>
            <person name="Laiz L."/>
            <person name="Saiz-Jimenez C."/>
        </authorList>
    </citation>
    <scope>NUCLEOTIDE SEQUENCE [LARGE SCALE GENOMIC DNA]</scope>
    <source>
        <strain evidence="15 16">DSM 22867</strain>
    </source>
</reference>
<dbReference type="GO" id="GO:0032049">
    <property type="term" value="P:cardiolipin biosynthetic process"/>
    <property type="evidence" value="ECO:0007669"/>
    <property type="project" value="UniProtKB-UniRule"/>
</dbReference>
<comment type="function">
    <text evidence="12">Catalyzes the reversible phosphatidyl group transfer from one phosphatidylglycerol molecule to another to form cardiolipin (CL) (diphosphatidylglycerol) and glycerol.</text>
</comment>
<dbReference type="EMBL" id="QXQA01000005">
    <property type="protein sequence ID" value="RIX53086.1"/>
    <property type="molecule type" value="Genomic_DNA"/>
</dbReference>
<protein>
    <recommendedName>
        <fullName evidence="12 13">Cardiolipin synthase</fullName>
        <shortName evidence="12">CL synthase</shortName>
        <ecNumber evidence="12 13">2.7.8.-</ecNumber>
    </recommendedName>
</protein>
<dbReference type="PANTHER" id="PTHR21248:SF20">
    <property type="entry name" value="CARDIOLIPIN SYNTHASE YWIE-RELATED"/>
    <property type="match status" value="1"/>
</dbReference>
<evidence type="ECO:0000256" key="1">
    <source>
        <dbReference type="ARBA" id="ARBA00004651"/>
    </source>
</evidence>
<feature type="active site" evidence="12">
    <location>
        <position position="226"/>
    </location>
</feature>
<keyword evidence="11 12" id="KW-1208">Phospholipid metabolism</keyword>
<dbReference type="GO" id="GO:0005886">
    <property type="term" value="C:plasma membrane"/>
    <property type="evidence" value="ECO:0007669"/>
    <property type="project" value="UniProtKB-SubCell"/>
</dbReference>
<feature type="active site" evidence="12">
    <location>
        <position position="221"/>
    </location>
</feature>
<dbReference type="SMART" id="SM00155">
    <property type="entry name" value="PLDc"/>
    <property type="match status" value="2"/>
</dbReference>
<keyword evidence="4 12" id="KW-0808">Transferase</keyword>
<keyword evidence="9 12" id="KW-0472">Membrane</keyword>
<comment type="similarity">
    <text evidence="12">Belongs to the phospholipase D family. Cardiolipin synthase subfamily.</text>
</comment>
<keyword evidence="7 12" id="KW-1133">Transmembrane helix</keyword>
<keyword evidence="6" id="KW-0677">Repeat</keyword>
<feature type="transmembrane region" description="Helical" evidence="12">
    <location>
        <begin position="37"/>
        <end position="54"/>
    </location>
</feature>
<evidence type="ECO:0000256" key="2">
    <source>
        <dbReference type="ARBA" id="ARBA00022475"/>
    </source>
</evidence>
<feature type="transmembrane region" description="Helical" evidence="12">
    <location>
        <begin position="6"/>
        <end position="25"/>
    </location>
</feature>
<keyword evidence="2 12" id="KW-1003">Cell membrane</keyword>
<evidence type="ECO:0000256" key="5">
    <source>
        <dbReference type="ARBA" id="ARBA00022692"/>
    </source>
</evidence>
<dbReference type="PANTHER" id="PTHR21248">
    <property type="entry name" value="CARDIOLIPIN SYNTHASE"/>
    <property type="match status" value="1"/>
</dbReference>
<feature type="active site" evidence="12">
    <location>
        <position position="396"/>
    </location>
</feature>
<dbReference type="InterPro" id="IPR025202">
    <property type="entry name" value="PLD-like_dom"/>
</dbReference>
<dbReference type="SUPFAM" id="SSF56024">
    <property type="entry name" value="Phospholipase D/nuclease"/>
    <property type="match status" value="2"/>
</dbReference>
<dbReference type="CDD" id="cd09110">
    <property type="entry name" value="PLDc_CLS_1"/>
    <property type="match status" value="1"/>
</dbReference>
<comment type="caution">
    <text evidence="15">The sequence shown here is derived from an EMBL/GenBank/DDBJ whole genome shotgun (WGS) entry which is preliminary data.</text>
</comment>
<evidence type="ECO:0000256" key="13">
    <source>
        <dbReference type="NCBIfam" id="TIGR04265"/>
    </source>
</evidence>
<dbReference type="PROSITE" id="PS50035">
    <property type="entry name" value="PLD"/>
    <property type="match status" value="2"/>
</dbReference>
<dbReference type="Proteomes" id="UP000266482">
    <property type="component" value="Unassembled WGS sequence"/>
</dbReference>
<dbReference type="HAMAP" id="MF_01916">
    <property type="entry name" value="Cardiolipin_synth_Cls"/>
    <property type="match status" value="1"/>
</dbReference>
<dbReference type="NCBIfam" id="TIGR04265">
    <property type="entry name" value="bac_cardiolipin"/>
    <property type="match status" value="1"/>
</dbReference>
<evidence type="ECO:0000259" key="14">
    <source>
        <dbReference type="PROSITE" id="PS50035"/>
    </source>
</evidence>
<dbReference type="RefSeq" id="WP_119599666.1">
    <property type="nucleotide sequence ID" value="NZ_QXQA01000005.1"/>
</dbReference>
<evidence type="ECO:0000256" key="8">
    <source>
        <dbReference type="ARBA" id="ARBA00023098"/>
    </source>
</evidence>
<feature type="domain" description="PLD phosphodiesterase" evidence="14">
    <location>
        <begin position="214"/>
        <end position="241"/>
    </location>
</feature>
<keyword evidence="8 12" id="KW-0443">Lipid metabolism</keyword>
<evidence type="ECO:0000313" key="15">
    <source>
        <dbReference type="EMBL" id="RIX53086.1"/>
    </source>
</evidence>
<dbReference type="FunFam" id="3.30.870.10:FF:000014">
    <property type="entry name" value="Cardiolipin synthase"/>
    <property type="match status" value="1"/>
</dbReference>
<evidence type="ECO:0000256" key="9">
    <source>
        <dbReference type="ARBA" id="ARBA00023136"/>
    </source>
</evidence>
<dbReference type="GO" id="GO:0008808">
    <property type="term" value="F:cardiolipin synthase activity"/>
    <property type="evidence" value="ECO:0007669"/>
    <property type="project" value="UniProtKB-UniRule"/>
</dbReference>
<dbReference type="Gene3D" id="3.30.870.10">
    <property type="entry name" value="Endonuclease Chain A"/>
    <property type="match status" value="2"/>
</dbReference>
<evidence type="ECO:0000256" key="7">
    <source>
        <dbReference type="ARBA" id="ARBA00022989"/>
    </source>
</evidence>
<dbReference type="Pfam" id="PF13396">
    <property type="entry name" value="PLDc_N"/>
    <property type="match status" value="1"/>
</dbReference>
<keyword evidence="16" id="KW-1185">Reference proteome</keyword>
<keyword evidence="10 12" id="KW-0594">Phospholipid biosynthesis</keyword>
<accession>A0A3A1UZI0</accession>
<keyword evidence="3 12" id="KW-0444">Lipid biosynthesis</keyword>
<dbReference type="OrthoDB" id="9762009at2"/>
<evidence type="ECO:0000256" key="10">
    <source>
        <dbReference type="ARBA" id="ARBA00023209"/>
    </source>
</evidence>
<feature type="domain" description="PLD phosphodiesterase" evidence="14">
    <location>
        <begin position="391"/>
        <end position="418"/>
    </location>
</feature>
<evidence type="ECO:0000313" key="16">
    <source>
        <dbReference type="Proteomes" id="UP000266482"/>
    </source>
</evidence>
<comment type="catalytic activity">
    <reaction evidence="12">
        <text>2 a 1,2-diacyl-sn-glycero-3-phospho-(1'-sn-glycerol) = a cardiolipin + glycerol</text>
        <dbReference type="Rhea" id="RHEA:31451"/>
        <dbReference type="ChEBI" id="CHEBI:17754"/>
        <dbReference type="ChEBI" id="CHEBI:62237"/>
        <dbReference type="ChEBI" id="CHEBI:64716"/>
    </reaction>
</comment>
<feature type="active site" evidence="12">
    <location>
        <position position="403"/>
    </location>
</feature>
<dbReference type="CDD" id="cd09112">
    <property type="entry name" value="PLDc_CLS_2"/>
    <property type="match status" value="1"/>
</dbReference>
<dbReference type="Pfam" id="PF13091">
    <property type="entry name" value="PLDc_2"/>
    <property type="match status" value="2"/>
</dbReference>
<evidence type="ECO:0000256" key="6">
    <source>
        <dbReference type="ARBA" id="ARBA00022737"/>
    </source>
</evidence>
<evidence type="ECO:0000256" key="12">
    <source>
        <dbReference type="HAMAP-Rule" id="MF_01916"/>
    </source>
</evidence>
<feature type="active site" evidence="12">
    <location>
        <position position="398"/>
    </location>
</feature>
<gene>
    <name evidence="15" type="primary">cls</name>
    <name evidence="15" type="ORF">D3P08_10620</name>
</gene>
<dbReference type="InterPro" id="IPR022924">
    <property type="entry name" value="Cardiolipin_synthase"/>
</dbReference>
<name>A0A3A1UZI0_9BACL</name>
<dbReference type="AlphaFoldDB" id="A0A3A1UZI0"/>
<organism evidence="15 16">
    <name type="scientific">Paenibacillus nanensis</name>
    <dbReference type="NCBI Taxonomy" id="393251"/>
    <lineage>
        <taxon>Bacteria</taxon>
        <taxon>Bacillati</taxon>
        <taxon>Bacillota</taxon>
        <taxon>Bacilli</taxon>
        <taxon>Bacillales</taxon>
        <taxon>Paenibacillaceae</taxon>
        <taxon>Paenibacillus</taxon>
    </lineage>
</organism>
<evidence type="ECO:0000256" key="3">
    <source>
        <dbReference type="ARBA" id="ARBA00022516"/>
    </source>
</evidence>
<proteinExistence type="inferred from homology"/>